<accession>A0A4P9ZLS5</accession>
<keyword evidence="3" id="KW-0498">Mitosis</keyword>
<dbReference type="AlphaFoldDB" id="A0A4P9ZLS5"/>
<keyword evidence="9" id="KW-1185">Reference proteome</keyword>
<name>A0A4P9ZLS5_9FUNG</name>
<evidence type="ECO:0000313" key="9">
    <source>
        <dbReference type="Proteomes" id="UP000268162"/>
    </source>
</evidence>
<feature type="domain" description="Anaphase-promoting complex subunit 4 long" evidence="7">
    <location>
        <begin position="5"/>
        <end position="174"/>
    </location>
</feature>
<dbReference type="Pfam" id="PF12896">
    <property type="entry name" value="ANAPC4"/>
    <property type="match status" value="1"/>
</dbReference>
<sequence length="591" mass="65255">LAQSIARLVHRCQVDYETNLRQVHDIWRETFKDTLEQHGSAITDPHSELLILLATGTTSPGTSAFLLSTLKTKGLRKWIKTLENGYTAIRDHLALAIKPSCERLLVLFTELWGYTRGVFEQHPLVLDKAGVERCFILVGWLLGRIQELSNFIDIDWAQAQGFADWIGGTITYLTETDAVEDETERHHLPQVDPSQILDYLHHSLFNHGLESAVLDVFKGDGSTETAAFFDRVFHQSAGLDPLAKDPATCSGQILPFLFAQPHLPQVQVHSLCPNSTQIHQGKGIPGMQGTLRYLTEQLTDLFSQPATRIAHSLRPVYHVEIPLPWKTDAAEPAVPSLTVDAFAVTGPSGPATQLYWLSDRRDPRRSSATGPTPSNSAYIIRYQPPPIPGWPDTSTRLTPRLESIALADEATHYTPPPGPFPSVALARVPLISEVNLGDSEARSHRLTWHCVDATFYNQDTVLCLAQGRSTPPSSGAKMAALFQAKITAPHTVYSNWEIRPNPDPSGTIPTYRLPTSCDQWLDQAGPASSENTLPVIRVRQLKRNQLGKIAANGRENREVLCAVSRSGRKATLMEVADIESDDDGDSDEGSE</sequence>
<evidence type="ECO:0000313" key="8">
    <source>
        <dbReference type="EMBL" id="RKP34237.1"/>
    </source>
</evidence>
<gene>
    <name evidence="8" type="ORF">BJ085DRAFT_34202</name>
</gene>
<dbReference type="PANTHER" id="PTHR13260">
    <property type="entry name" value="ANAPHASE PROMOTING COMPLEX SUBUNIT 4 APC4"/>
    <property type="match status" value="1"/>
</dbReference>
<dbReference type="GO" id="GO:0051301">
    <property type="term" value="P:cell division"/>
    <property type="evidence" value="ECO:0007669"/>
    <property type="project" value="UniProtKB-KW"/>
</dbReference>
<evidence type="ECO:0000259" key="7">
    <source>
        <dbReference type="Pfam" id="PF12896"/>
    </source>
</evidence>
<feature type="region of interest" description="Disordered" evidence="6">
    <location>
        <begin position="358"/>
        <end position="378"/>
    </location>
</feature>
<dbReference type="GO" id="GO:0070979">
    <property type="term" value="P:protein K11-linked ubiquitination"/>
    <property type="evidence" value="ECO:0007669"/>
    <property type="project" value="TreeGrafter"/>
</dbReference>
<dbReference type="PANTHER" id="PTHR13260:SF0">
    <property type="entry name" value="ANAPHASE-PROMOTING COMPLEX SUBUNIT 4"/>
    <property type="match status" value="1"/>
</dbReference>
<reference evidence="9" key="1">
    <citation type="journal article" date="2018" name="Nat. Microbiol.">
        <title>Leveraging single-cell genomics to expand the fungal tree of life.</title>
        <authorList>
            <person name="Ahrendt S.R."/>
            <person name="Quandt C.A."/>
            <person name="Ciobanu D."/>
            <person name="Clum A."/>
            <person name="Salamov A."/>
            <person name="Andreopoulos B."/>
            <person name="Cheng J.F."/>
            <person name="Woyke T."/>
            <person name="Pelin A."/>
            <person name="Henrissat B."/>
            <person name="Reynolds N.K."/>
            <person name="Benny G.L."/>
            <person name="Smith M.E."/>
            <person name="James T.Y."/>
            <person name="Grigoriev I.V."/>
        </authorList>
    </citation>
    <scope>NUCLEOTIDE SEQUENCE [LARGE SCALE GENOMIC DNA]</scope>
    <source>
        <strain evidence="9">RSA 468</strain>
    </source>
</reference>
<evidence type="ECO:0000256" key="1">
    <source>
        <dbReference type="ARBA" id="ARBA00016067"/>
    </source>
</evidence>
<dbReference type="EMBL" id="ML003293">
    <property type="protein sequence ID" value="RKP34237.1"/>
    <property type="molecule type" value="Genomic_DNA"/>
</dbReference>
<evidence type="ECO:0000256" key="6">
    <source>
        <dbReference type="SAM" id="MobiDB-lite"/>
    </source>
</evidence>
<evidence type="ECO:0000256" key="3">
    <source>
        <dbReference type="ARBA" id="ARBA00022776"/>
    </source>
</evidence>
<feature type="non-terminal residue" evidence="8">
    <location>
        <position position="1"/>
    </location>
</feature>
<dbReference type="GO" id="GO:0031145">
    <property type="term" value="P:anaphase-promoting complex-dependent catabolic process"/>
    <property type="evidence" value="ECO:0007669"/>
    <property type="project" value="InterPro"/>
</dbReference>
<keyword evidence="2" id="KW-0132">Cell division</keyword>
<keyword evidence="5" id="KW-0131">Cell cycle</keyword>
<dbReference type="InterPro" id="IPR024789">
    <property type="entry name" value="APC4"/>
</dbReference>
<dbReference type="Proteomes" id="UP000268162">
    <property type="component" value="Unassembled WGS sequence"/>
</dbReference>
<protein>
    <recommendedName>
        <fullName evidence="1">Anaphase-promoting complex subunit 4</fullName>
    </recommendedName>
</protein>
<dbReference type="InterPro" id="IPR024790">
    <property type="entry name" value="APC4_long_dom"/>
</dbReference>
<evidence type="ECO:0000256" key="4">
    <source>
        <dbReference type="ARBA" id="ARBA00022786"/>
    </source>
</evidence>
<dbReference type="STRING" id="215637.A0A4P9ZLS5"/>
<evidence type="ECO:0000256" key="5">
    <source>
        <dbReference type="ARBA" id="ARBA00023306"/>
    </source>
</evidence>
<keyword evidence="4" id="KW-0833">Ubl conjugation pathway</keyword>
<evidence type="ECO:0000256" key="2">
    <source>
        <dbReference type="ARBA" id="ARBA00022618"/>
    </source>
</evidence>
<feature type="compositionally biased region" description="Polar residues" evidence="6">
    <location>
        <begin position="366"/>
        <end position="377"/>
    </location>
</feature>
<dbReference type="GO" id="GO:0034399">
    <property type="term" value="C:nuclear periphery"/>
    <property type="evidence" value="ECO:0007669"/>
    <property type="project" value="TreeGrafter"/>
</dbReference>
<proteinExistence type="predicted"/>
<organism evidence="8 9">
    <name type="scientific">Dimargaris cristalligena</name>
    <dbReference type="NCBI Taxonomy" id="215637"/>
    <lineage>
        <taxon>Eukaryota</taxon>
        <taxon>Fungi</taxon>
        <taxon>Fungi incertae sedis</taxon>
        <taxon>Zoopagomycota</taxon>
        <taxon>Kickxellomycotina</taxon>
        <taxon>Dimargaritomycetes</taxon>
        <taxon>Dimargaritales</taxon>
        <taxon>Dimargaritaceae</taxon>
        <taxon>Dimargaris</taxon>
    </lineage>
</organism>
<dbReference type="GO" id="GO:0005680">
    <property type="term" value="C:anaphase-promoting complex"/>
    <property type="evidence" value="ECO:0007669"/>
    <property type="project" value="InterPro"/>
</dbReference>